<reference evidence="1" key="1">
    <citation type="submission" date="2020-05" db="EMBL/GenBank/DDBJ databases">
        <authorList>
            <person name="Chiriac C."/>
            <person name="Salcher M."/>
            <person name="Ghai R."/>
            <person name="Kavagutti S V."/>
        </authorList>
    </citation>
    <scope>NUCLEOTIDE SEQUENCE</scope>
</reference>
<dbReference type="Gene3D" id="3.30.530.20">
    <property type="match status" value="1"/>
</dbReference>
<proteinExistence type="predicted"/>
<dbReference type="EMBL" id="CAEZYG010000031">
    <property type="protein sequence ID" value="CAB4707010.1"/>
    <property type="molecule type" value="Genomic_DNA"/>
</dbReference>
<dbReference type="InterPro" id="IPR019587">
    <property type="entry name" value="Polyketide_cyclase/dehydratase"/>
</dbReference>
<sequence>MTTRTPVSVTKEIAATPERVWALVTDLPRMGEWSPENRGGEWIKGATSAAVGARFKGKNQNGKKNWSAEVTINEMNAPRKFSFALTVFGSQWCDWVYEIEPTATGSRVTHSWIDRRGWFSTWLGGKLSNVADRSVHNLKNMTATLDAIAVAATSSK</sequence>
<gene>
    <name evidence="1" type="ORF">UFOPK2657_00308</name>
</gene>
<dbReference type="InterPro" id="IPR023393">
    <property type="entry name" value="START-like_dom_sf"/>
</dbReference>
<dbReference type="Pfam" id="PF10604">
    <property type="entry name" value="Polyketide_cyc2"/>
    <property type="match status" value="1"/>
</dbReference>
<dbReference type="AlphaFoldDB" id="A0A6J6Q5P5"/>
<dbReference type="SUPFAM" id="SSF55961">
    <property type="entry name" value="Bet v1-like"/>
    <property type="match status" value="1"/>
</dbReference>
<dbReference type="CDD" id="cd07812">
    <property type="entry name" value="SRPBCC"/>
    <property type="match status" value="1"/>
</dbReference>
<organism evidence="1">
    <name type="scientific">freshwater metagenome</name>
    <dbReference type="NCBI Taxonomy" id="449393"/>
    <lineage>
        <taxon>unclassified sequences</taxon>
        <taxon>metagenomes</taxon>
        <taxon>ecological metagenomes</taxon>
    </lineage>
</organism>
<accession>A0A6J6Q5P5</accession>
<evidence type="ECO:0000313" key="1">
    <source>
        <dbReference type="EMBL" id="CAB4707010.1"/>
    </source>
</evidence>
<name>A0A6J6Q5P5_9ZZZZ</name>
<protein>
    <submittedName>
        <fullName evidence="1">Unannotated protein</fullName>
    </submittedName>
</protein>